<dbReference type="EMBL" id="AUZX01014512">
    <property type="protein sequence ID" value="EQD31997.1"/>
    <property type="molecule type" value="Genomic_DNA"/>
</dbReference>
<reference evidence="3" key="2">
    <citation type="journal article" date="2014" name="ISME J.">
        <title>Microbial stratification in low pH oxic and suboxic macroscopic growths along an acid mine drainage.</title>
        <authorList>
            <person name="Mendez-Garcia C."/>
            <person name="Mesa V."/>
            <person name="Sprenger R.R."/>
            <person name="Richter M."/>
            <person name="Diez M.S."/>
            <person name="Solano J."/>
            <person name="Bargiela R."/>
            <person name="Golyshina O.V."/>
            <person name="Manteca A."/>
            <person name="Ramos J.L."/>
            <person name="Gallego J.R."/>
            <person name="Llorente I."/>
            <person name="Martins Dos Santos V.A."/>
            <person name="Jensen O.N."/>
            <person name="Pelaez A.I."/>
            <person name="Sanchez J."/>
            <person name="Ferrer M."/>
        </authorList>
    </citation>
    <scope>NUCLEOTIDE SEQUENCE</scope>
</reference>
<dbReference type="InterPro" id="IPR000891">
    <property type="entry name" value="PYR_CT"/>
</dbReference>
<dbReference type="GO" id="GO:0019752">
    <property type="term" value="P:carboxylic acid metabolic process"/>
    <property type="evidence" value="ECO:0007669"/>
    <property type="project" value="InterPro"/>
</dbReference>
<comment type="caution">
    <text evidence="3">The sequence shown here is derived from an EMBL/GenBank/DDBJ whole genome shotgun (WGS) entry which is preliminary data.</text>
</comment>
<dbReference type="PROSITE" id="PS50991">
    <property type="entry name" value="PYR_CT"/>
    <property type="match status" value="1"/>
</dbReference>
<dbReference type="PROSITE" id="PS00816">
    <property type="entry name" value="AIPM_HOMOCIT_SYNTH_2"/>
    <property type="match status" value="1"/>
</dbReference>
<dbReference type="AlphaFoldDB" id="T0YJ96"/>
<protein>
    <submittedName>
        <fullName evidence="3">Isopropylmalate/homocitrate/citramalate synthase</fullName>
    </submittedName>
</protein>
<evidence type="ECO:0000256" key="1">
    <source>
        <dbReference type="ARBA" id="ARBA00022679"/>
    </source>
</evidence>
<dbReference type="Gene3D" id="1.10.238.260">
    <property type="match status" value="1"/>
</dbReference>
<dbReference type="InterPro" id="IPR013785">
    <property type="entry name" value="Aldolase_TIM"/>
</dbReference>
<dbReference type="Pfam" id="PF00682">
    <property type="entry name" value="HMGL-like"/>
    <property type="match status" value="1"/>
</dbReference>
<dbReference type="PANTHER" id="PTHR42880">
    <property type="entry name" value="HOMOCITRATE SYNTHASE"/>
    <property type="match status" value="1"/>
</dbReference>
<gene>
    <name evidence="3" type="ORF">B1A_19651</name>
</gene>
<organism evidence="3">
    <name type="scientific">mine drainage metagenome</name>
    <dbReference type="NCBI Taxonomy" id="410659"/>
    <lineage>
        <taxon>unclassified sequences</taxon>
        <taxon>metagenomes</taxon>
        <taxon>ecological metagenomes</taxon>
    </lineage>
</organism>
<feature type="non-terminal residue" evidence="3">
    <location>
        <position position="1"/>
    </location>
</feature>
<feature type="domain" description="Pyruvate carboxyltransferase" evidence="2">
    <location>
        <begin position="1"/>
        <end position="78"/>
    </location>
</feature>
<dbReference type="Pfam" id="PF22617">
    <property type="entry name" value="HCS_D2"/>
    <property type="match status" value="1"/>
</dbReference>
<name>T0YJ96_9ZZZZ</name>
<dbReference type="PANTHER" id="PTHR42880:SF1">
    <property type="entry name" value="ISOPROPYLMALATE_HOMOCITRATE_CITRAMALATE SYNTHASE FAMILY PROTEIN"/>
    <property type="match status" value="1"/>
</dbReference>
<dbReference type="InterPro" id="IPR002034">
    <property type="entry name" value="AIPM/Hcit_synth_CS"/>
</dbReference>
<evidence type="ECO:0000313" key="3">
    <source>
        <dbReference type="EMBL" id="EQD31997.1"/>
    </source>
</evidence>
<evidence type="ECO:0000259" key="2">
    <source>
        <dbReference type="PROSITE" id="PS50991"/>
    </source>
</evidence>
<dbReference type="GO" id="GO:0046912">
    <property type="term" value="F:acyltransferase activity, acyl groups converted into alkyl on transfer"/>
    <property type="evidence" value="ECO:0007669"/>
    <property type="project" value="InterPro"/>
</dbReference>
<keyword evidence="1" id="KW-0808">Transferase</keyword>
<dbReference type="SUPFAM" id="SSF51569">
    <property type="entry name" value="Aldolase"/>
    <property type="match status" value="1"/>
</dbReference>
<sequence length="201" mass="21510">RIQQLKENSDLEIEIHAHDDLGLATANTLAAVTAGATHVNTTVNGLGERAGNAPLEEVVMGLRHLYGIETGINARCFPEISELVACASGRPIPANKCIVGSSVFTHESGIHIDGLLKNVTNYQNFDPAEVGREHCLVLGKHSGSKSVLNAYAKLGILLNDAEVKSILGRIRNHAIANKQTPNAGDLKRFYAETLSILPPPH</sequence>
<dbReference type="InterPro" id="IPR054691">
    <property type="entry name" value="LeuA/HCS_post-cat"/>
</dbReference>
<dbReference type="Gene3D" id="3.20.20.70">
    <property type="entry name" value="Aldolase class I"/>
    <property type="match status" value="1"/>
</dbReference>
<proteinExistence type="predicted"/>
<accession>T0YJ96</accession>
<reference evidence="3" key="1">
    <citation type="submission" date="2013-08" db="EMBL/GenBank/DDBJ databases">
        <authorList>
            <person name="Mendez C."/>
            <person name="Richter M."/>
            <person name="Ferrer M."/>
            <person name="Sanchez J."/>
        </authorList>
    </citation>
    <scope>NUCLEOTIDE SEQUENCE</scope>
</reference>